<feature type="transmembrane region" description="Helical" evidence="4">
    <location>
        <begin position="298"/>
        <end position="315"/>
    </location>
</feature>
<feature type="repeat" description="TPR" evidence="3">
    <location>
        <begin position="551"/>
        <end position="584"/>
    </location>
</feature>
<evidence type="ECO:0000313" key="6">
    <source>
        <dbReference type="Proteomes" id="UP000316921"/>
    </source>
</evidence>
<evidence type="ECO:0000313" key="5">
    <source>
        <dbReference type="EMBL" id="QDU69814.1"/>
    </source>
</evidence>
<dbReference type="SMART" id="SM00028">
    <property type="entry name" value="TPR"/>
    <property type="match status" value="7"/>
</dbReference>
<feature type="transmembrane region" description="Helical" evidence="4">
    <location>
        <begin position="171"/>
        <end position="197"/>
    </location>
</feature>
<evidence type="ECO:0000256" key="3">
    <source>
        <dbReference type="PROSITE-ProRule" id="PRU00339"/>
    </source>
</evidence>
<proteinExistence type="predicted"/>
<dbReference type="InterPro" id="IPR019734">
    <property type="entry name" value="TPR_rpt"/>
</dbReference>
<dbReference type="PANTHER" id="PTHR44227:SF3">
    <property type="entry name" value="PROTEIN O-MANNOSYL-TRANSFERASE TMTC4"/>
    <property type="match status" value="1"/>
</dbReference>
<dbReference type="AlphaFoldDB" id="A0A518BS65"/>
<dbReference type="InterPro" id="IPR011990">
    <property type="entry name" value="TPR-like_helical_dom_sf"/>
</dbReference>
<feature type="transmembrane region" description="Helical" evidence="4">
    <location>
        <begin position="380"/>
        <end position="398"/>
    </location>
</feature>
<dbReference type="KEGG" id="pbap:Pla133_49360"/>
<dbReference type="SUPFAM" id="SSF48452">
    <property type="entry name" value="TPR-like"/>
    <property type="match status" value="2"/>
</dbReference>
<evidence type="ECO:0000256" key="1">
    <source>
        <dbReference type="ARBA" id="ARBA00022737"/>
    </source>
</evidence>
<feature type="transmembrane region" description="Helical" evidence="4">
    <location>
        <begin position="112"/>
        <end position="129"/>
    </location>
</feature>
<reference evidence="5 6" key="1">
    <citation type="submission" date="2019-02" db="EMBL/GenBank/DDBJ databases">
        <title>Deep-cultivation of Planctomycetes and their phenomic and genomic characterization uncovers novel biology.</title>
        <authorList>
            <person name="Wiegand S."/>
            <person name="Jogler M."/>
            <person name="Boedeker C."/>
            <person name="Pinto D."/>
            <person name="Vollmers J."/>
            <person name="Rivas-Marin E."/>
            <person name="Kohn T."/>
            <person name="Peeters S.H."/>
            <person name="Heuer A."/>
            <person name="Rast P."/>
            <person name="Oberbeckmann S."/>
            <person name="Bunk B."/>
            <person name="Jeske O."/>
            <person name="Meyerdierks A."/>
            <person name="Storesund J.E."/>
            <person name="Kallscheuer N."/>
            <person name="Luecker S."/>
            <person name="Lage O.M."/>
            <person name="Pohl T."/>
            <person name="Merkel B.J."/>
            <person name="Hornburger P."/>
            <person name="Mueller R.-W."/>
            <person name="Bruemmer F."/>
            <person name="Labrenz M."/>
            <person name="Spormann A.M."/>
            <person name="Op den Camp H."/>
            <person name="Overmann J."/>
            <person name="Amann R."/>
            <person name="Jetten M.S.M."/>
            <person name="Mascher T."/>
            <person name="Medema M.H."/>
            <person name="Devos D.P."/>
            <person name="Kaster A.-K."/>
            <person name="Ovreas L."/>
            <person name="Rohde M."/>
            <person name="Galperin M.Y."/>
            <person name="Jogler C."/>
        </authorList>
    </citation>
    <scope>NUCLEOTIDE SEQUENCE [LARGE SCALE GENOMIC DNA]</scope>
    <source>
        <strain evidence="5 6">Pla133</strain>
    </source>
</reference>
<gene>
    <name evidence="5" type="ORF">Pla133_49360</name>
</gene>
<keyword evidence="4" id="KW-0812">Transmembrane</keyword>
<protein>
    <submittedName>
        <fullName evidence="5">Tetratricopeptide repeat protein</fullName>
    </submittedName>
</protein>
<feature type="transmembrane region" description="Helical" evidence="4">
    <location>
        <begin position="353"/>
        <end position="373"/>
    </location>
</feature>
<dbReference type="PANTHER" id="PTHR44227">
    <property type="match status" value="1"/>
</dbReference>
<feature type="transmembrane region" description="Helical" evidence="4">
    <location>
        <begin position="322"/>
        <end position="341"/>
    </location>
</feature>
<feature type="transmembrane region" description="Helical" evidence="4">
    <location>
        <begin position="217"/>
        <end position="239"/>
    </location>
</feature>
<organism evidence="5 6">
    <name type="scientific">Engelhardtia mirabilis</name>
    <dbReference type="NCBI Taxonomy" id="2528011"/>
    <lineage>
        <taxon>Bacteria</taxon>
        <taxon>Pseudomonadati</taxon>
        <taxon>Planctomycetota</taxon>
        <taxon>Planctomycetia</taxon>
        <taxon>Planctomycetia incertae sedis</taxon>
        <taxon>Engelhardtia</taxon>
    </lineage>
</organism>
<feature type="repeat" description="TPR" evidence="3">
    <location>
        <begin position="517"/>
        <end position="550"/>
    </location>
</feature>
<keyword evidence="4" id="KW-0472">Membrane</keyword>
<feature type="transmembrane region" description="Helical" evidence="4">
    <location>
        <begin position="88"/>
        <end position="107"/>
    </location>
</feature>
<accession>A0A518BS65</accession>
<dbReference type="Proteomes" id="UP000316921">
    <property type="component" value="Chromosome"/>
</dbReference>
<dbReference type="Pfam" id="PF13432">
    <property type="entry name" value="TPR_16"/>
    <property type="match status" value="1"/>
</dbReference>
<dbReference type="RefSeq" id="WP_145070066.1">
    <property type="nucleotide sequence ID" value="NZ_CP036287.1"/>
</dbReference>
<dbReference type="EMBL" id="CP036287">
    <property type="protein sequence ID" value="QDU69814.1"/>
    <property type="molecule type" value="Genomic_DNA"/>
</dbReference>
<evidence type="ECO:0000256" key="2">
    <source>
        <dbReference type="ARBA" id="ARBA00022803"/>
    </source>
</evidence>
<name>A0A518BS65_9BACT</name>
<evidence type="ECO:0000256" key="4">
    <source>
        <dbReference type="SAM" id="Phobius"/>
    </source>
</evidence>
<dbReference type="PROSITE" id="PS50005">
    <property type="entry name" value="TPR"/>
    <property type="match status" value="2"/>
</dbReference>
<keyword evidence="6" id="KW-1185">Reference proteome</keyword>
<dbReference type="Pfam" id="PF13414">
    <property type="entry name" value="TPR_11"/>
    <property type="match status" value="1"/>
</dbReference>
<dbReference type="InterPro" id="IPR052346">
    <property type="entry name" value="O-mannosyl-transferase_TMTC"/>
</dbReference>
<sequence>MRYLLPVLLLALVFAAFSASLGGEFVYDDRSAIQANPLIRDLGNLPQFFSGGYWDFLRPEESARIAQWRPLTATTLALGYALGDGSPHGFRLTSILVHLAATLAAFALGRRVGLGALGATLAAAVYGLHPVQVEAVAWSSSIADPLLGLFGLVSIERWIAWRQRGSRGLPLGFLTATALALLSKEVGLVLLLVPFLVDRVLRPTAAAQGSAPQANRRGPLVAVAALAALYLGARIAVFGQLTGGLGRVNGITELPLARRISLRFDVIGDALATLVAPFDLRVFHTVDPLGGGLSDGRVIAGLAAVGAIAVGLWVLARRRSRLALFGGLLTLLPLLPIVARPGALGRFPLSDRYLVLSTAGLGLLLAALVQGLASRPARRNLAQGALVVYALLLGLVSFRRVPVWHDDETLFTTAAEESPESPLPHWSLGRVLLERFQQEPALDLAESALSRFERALDIAEDFRQDRAHAMVSSNDVLQSNIGLGWSYLLVAPFDGYGDYESPQRIFELQLDARPDSREAWVGLGATLKAQKRFEEAIDAFGHAIQIDRRFAEAHFDLGQVYMEIERFGLARASFERVLELRSGVLDDYLWAARAAIEERQLSLAEGYLATADRLAPGDPQAPTLQSTIAFRRRDYPAALDAADEALRRDGEHAWAHSERAKALLQLGQDDDALLAFRRACDFGPEQFEPHYNVAAILIGRGATEAALPYLRRAYELCPDSGLRGNLRGDLSRAFAQDRAGLIELARLDGARGDIDSGLYWAQGALNLDPDDVDALRLAAELLRRDGRPADAAQLLFRAVEVRPGAFPIVRELGLALVEAGDGNAARPWLQEALELLDEALPGDSEAAVKSRELMRGQLEHSLEAIPLGPTPAPSNDGE</sequence>
<keyword evidence="2 3" id="KW-0802">TPR repeat</keyword>
<keyword evidence="4" id="KW-1133">Transmembrane helix</keyword>
<keyword evidence="1" id="KW-0677">Repeat</keyword>
<dbReference type="Gene3D" id="1.25.40.10">
    <property type="entry name" value="Tetratricopeptide repeat domain"/>
    <property type="match status" value="2"/>
</dbReference>